<proteinExistence type="predicted"/>
<evidence type="ECO:0000313" key="1">
    <source>
        <dbReference type="EMBL" id="EON62390.1"/>
    </source>
</evidence>
<dbReference type="OMA" id="ACDAFHL"/>
<protein>
    <submittedName>
        <fullName evidence="1">Uncharacterized protein</fullName>
    </submittedName>
</protein>
<dbReference type="AlphaFoldDB" id="R7YKF7"/>
<dbReference type="GeneID" id="19898923"/>
<dbReference type="eggNOG" id="ENOG502S016">
    <property type="taxonomic scope" value="Eukaryota"/>
</dbReference>
<accession>R7YKF7</accession>
<organism evidence="1 2">
    <name type="scientific">Coniosporium apollinis (strain CBS 100218)</name>
    <name type="common">Rock-inhabiting black yeast</name>
    <dbReference type="NCBI Taxonomy" id="1168221"/>
    <lineage>
        <taxon>Eukaryota</taxon>
        <taxon>Fungi</taxon>
        <taxon>Dikarya</taxon>
        <taxon>Ascomycota</taxon>
        <taxon>Pezizomycotina</taxon>
        <taxon>Dothideomycetes</taxon>
        <taxon>Dothideomycetes incertae sedis</taxon>
        <taxon>Coniosporium</taxon>
    </lineage>
</organism>
<gene>
    <name evidence="1" type="ORF">W97_01612</name>
</gene>
<dbReference type="Proteomes" id="UP000016924">
    <property type="component" value="Unassembled WGS sequence"/>
</dbReference>
<reference evidence="2" key="1">
    <citation type="submission" date="2012-06" db="EMBL/GenBank/DDBJ databases">
        <title>The genome sequence of Coniosporium apollinis CBS 100218.</title>
        <authorList>
            <consortium name="The Broad Institute Genome Sequencing Platform"/>
            <person name="Cuomo C."/>
            <person name="Gorbushina A."/>
            <person name="Noack S."/>
            <person name="Walker B."/>
            <person name="Young S.K."/>
            <person name="Zeng Q."/>
            <person name="Gargeya S."/>
            <person name="Fitzgerald M."/>
            <person name="Haas B."/>
            <person name="Abouelleil A."/>
            <person name="Alvarado L."/>
            <person name="Arachchi H.M."/>
            <person name="Berlin A.M."/>
            <person name="Chapman S.B."/>
            <person name="Goldberg J."/>
            <person name="Griggs A."/>
            <person name="Gujja S."/>
            <person name="Hansen M."/>
            <person name="Howarth C."/>
            <person name="Imamovic A."/>
            <person name="Larimer J."/>
            <person name="McCowan C."/>
            <person name="Montmayeur A."/>
            <person name="Murphy C."/>
            <person name="Neiman D."/>
            <person name="Pearson M."/>
            <person name="Priest M."/>
            <person name="Roberts A."/>
            <person name="Saif S."/>
            <person name="Shea T."/>
            <person name="Sisk P."/>
            <person name="Sykes S."/>
            <person name="Wortman J."/>
            <person name="Nusbaum C."/>
            <person name="Birren B."/>
        </authorList>
    </citation>
    <scope>NUCLEOTIDE SEQUENCE [LARGE SCALE GENOMIC DNA]</scope>
    <source>
        <strain evidence="2">CBS 100218</strain>
    </source>
</reference>
<evidence type="ECO:0000313" key="2">
    <source>
        <dbReference type="Proteomes" id="UP000016924"/>
    </source>
</evidence>
<dbReference type="EMBL" id="JH767558">
    <property type="protein sequence ID" value="EON62390.1"/>
    <property type="molecule type" value="Genomic_DNA"/>
</dbReference>
<sequence>MRKKELCTAAIRSFPESTEQEDSSDDDLRPDFTLVSRTGDMILEVSDESGKETFYYRVKSSCLRDASAYFANLLGHKFSEGAKLAAAHTNLSRLYPSIGVAPLDELPRVAVSDMGRISKVSTIKNIMADFLRVLHGLDLHAPSHSLSPPVQNLANLAIVADRFDALPFFSRYIHRRGFLQTMDGRARVKAAVNLSEEKVRQKLMLGLLLDYGPWVTTYSKRLLISGSVRWRDQWVDDPNGALWWDLPYGVEDELIYRRECVLETIDSLQSHFTKLYTSGERQCKLGYDSSSQCDSFQLGEMIRFFTRLGTIRLRSTIYDVESPEHYNGDIDRLIDTFRQCPSYQVNGHHAHCGLRSRILPLLDLIQNQLSLDTGSLDIGICADCWQHHRAEYAWSEAKRPLMWNRSRLTAVRKGLQQGQQGNCCLARHINMREMFTAVERDWTAKEAY</sequence>
<name>R7YKF7_CONA1</name>
<keyword evidence="2" id="KW-1185">Reference proteome</keyword>
<dbReference type="OrthoDB" id="5398371at2759"/>
<dbReference type="HOGENOM" id="CLU_024593_0_0_1"/>
<dbReference type="RefSeq" id="XP_007777707.1">
    <property type="nucleotide sequence ID" value="XM_007779517.1"/>
</dbReference>